<feature type="domain" description="Flagellar hook-associated protein 2 C-terminal" evidence="8">
    <location>
        <begin position="203"/>
        <end position="456"/>
    </location>
</feature>
<evidence type="ECO:0000313" key="10">
    <source>
        <dbReference type="Proteomes" id="UP000001317"/>
    </source>
</evidence>
<evidence type="ECO:0000256" key="4">
    <source>
        <dbReference type="ARBA" id="ARBA00023143"/>
    </source>
</evidence>
<feature type="domain" description="Flagellar hook-associated protein 2 N-terminal" evidence="7">
    <location>
        <begin position="3"/>
        <end position="98"/>
    </location>
</feature>
<dbReference type="PANTHER" id="PTHR30288">
    <property type="entry name" value="FLAGELLAR CAP/ASSEMBLY PROTEIN FLID"/>
    <property type="match status" value="1"/>
</dbReference>
<dbReference type="InterPro" id="IPR010809">
    <property type="entry name" value="FliD_C"/>
</dbReference>
<keyword evidence="5" id="KW-0964">Secreted</keyword>
<dbReference type="Pfam" id="PF07195">
    <property type="entry name" value="FliD_C"/>
    <property type="match status" value="1"/>
</dbReference>
<evidence type="ECO:0000256" key="2">
    <source>
        <dbReference type="ARBA" id="ARBA00011255"/>
    </source>
</evidence>
<dbReference type="InterPro" id="IPR040026">
    <property type="entry name" value="FliD"/>
</dbReference>
<name>B0TPK0_SHEHH</name>
<evidence type="ECO:0000313" key="9">
    <source>
        <dbReference type="EMBL" id="ABZ78801.1"/>
    </source>
</evidence>
<dbReference type="EMBL" id="CP000931">
    <property type="protein sequence ID" value="ABZ78801.1"/>
    <property type="molecule type" value="Genomic_DNA"/>
</dbReference>
<dbReference type="GO" id="GO:0005576">
    <property type="term" value="C:extracellular region"/>
    <property type="evidence" value="ECO:0007669"/>
    <property type="project" value="UniProtKB-SubCell"/>
</dbReference>
<proteinExistence type="inferred from homology"/>
<dbReference type="eggNOG" id="COG1345">
    <property type="taxonomic scope" value="Bacteria"/>
</dbReference>
<comment type="subunit">
    <text evidence="2 5">Homopentamer.</text>
</comment>
<evidence type="ECO:0000259" key="7">
    <source>
        <dbReference type="Pfam" id="PF02465"/>
    </source>
</evidence>
<keyword evidence="9" id="KW-0282">Flagellum</keyword>
<reference evidence="9" key="1">
    <citation type="submission" date="2008-01" db="EMBL/GenBank/DDBJ databases">
        <title>Complete sequence of Shewanella halifaxensis HAW-EB4.</title>
        <authorList>
            <consortium name="US DOE Joint Genome Institute"/>
            <person name="Copeland A."/>
            <person name="Lucas S."/>
            <person name="Lapidus A."/>
            <person name="Glavina del Rio T."/>
            <person name="Dalin E."/>
            <person name="Tice H."/>
            <person name="Bruce D."/>
            <person name="Goodwin L."/>
            <person name="Pitluck S."/>
            <person name="Sims D."/>
            <person name="Brettin T."/>
            <person name="Detter J.C."/>
            <person name="Han C."/>
            <person name="Kuske C.R."/>
            <person name="Schmutz J."/>
            <person name="Larimer F."/>
            <person name="Land M."/>
            <person name="Hauser L."/>
            <person name="Kyrpides N."/>
            <person name="Kim E."/>
            <person name="Zhao J.-S."/>
            <person name="Richardson P."/>
        </authorList>
    </citation>
    <scope>NUCLEOTIDE SEQUENCE [LARGE SCALE GENOMIC DNA]</scope>
    <source>
        <strain evidence="9">HAW-EB4</strain>
    </source>
</reference>
<keyword evidence="9" id="KW-0966">Cell projection</keyword>
<dbReference type="InterPro" id="IPR010810">
    <property type="entry name" value="Flagellin_hook_IN_motif"/>
</dbReference>
<dbReference type="KEGG" id="shl:Shal_4261"/>
<feature type="compositionally biased region" description="Acidic residues" evidence="6">
    <location>
        <begin position="283"/>
        <end position="310"/>
    </location>
</feature>
<dbReference type="STRING" id="458817.Shal_4261"/>
<dbReference type="GO" id="GO:0009421">
    <property type="term" value="C:bacterial-type flagellum filament cap"/>
    <property type="evidence" value="ECO:0007669"/>
    <property type="project" value="InterPro"/>
</dbReference>
<dbReference type="OrthoDB" id="9810816at2"/>
<keyword evidence="10" id="KW-1185">Reference proteome</keyword>
<dbReference type="GO" id="GO:0007155">
    <property type="term" value="P:cell adhesion"/>
    <property type="evidence" value="ECO:0007669"/>
    <property type="project" value="InterPro"/>
</dbReference>
<dbReference type="RefSeq" id="WP_012279305.1">
    <property type="nucleotide sequence ID" value="NC_010334.1"/>
</dbReference>
<dbReference type="Proteomes" id="UP000001317">
    <property type="component" value="Chromosome"/>
</dbReference>
<feature type="region of interest" description="Disordered" evidence="6">
    <location>
        <begin position="281"/>
        <end position="316"/>
    </location>
</feature>
<dbReference type="InterPro" id="IPR003481">
    <property type="entry name" value="FliD_N"/>
</dbReference>
<dbReference type="HOGENOM" id="CLU_015182_7_0_6"/>
<organism evidence="9 10">
    <name type="scientific">Shewanella halifaxensis (strain HAW-EB4)</name>
    <dbReference type="NCBI Taxonomy" id="458817"/>
    <lineage>
        <taxon>Bacteria</taxon>
        <taxon>Pseudomonadati</taxon>
        <taxon>Pseudomonadota</taxon>
        <taxon>Gammaproteobacteria</taxon>
        <taxon>Alteromonadales</taxon>
        <taxon>Shewanellaceae</taxon>
        <taxon>Shewanella</taxon>
    </lineage>
</organism>
<evidence type="ECO:0000256" key="3">
    <source>
        <dbReference type="ARBA" id="ARBA00023054"/>
    </source>
</evidence>
<comment type="similarity">
    <text evidence="1 5">Belongs to the FliD family.</text>
</comment>
<gene>
    <name evidence="9" type="ordered locus">Shal_4261</name>
</gene>
<comment type="function">
    <text evidence="5">Required for morphogenesis and for the elongation of the flagellar filament by facilitating polymerization of the flagellin monomers at the tip of growing filament. Forms a capping structure, which prevents flagellin subunits (transported through the central channel of the flagellum) from leaking out without polymerization at the distal end.</text>
</comment>
<dbReference type="Pfam" id="PF02465">
    <property type="entry name" value="FliD_N"/>
    <property type="match status" value="1"/>
</dbReference>
<evidence type="ECO:0000256" key="5">
    <source>
        <dbReference type="RuleBase" id="RU362066"/>
    </source>
</evidence>
<keyword evidence="9" id="KW-0969">Cilium</keyword>
<keyword evidence="3" id="KW-0175">Coiled coil</keyword>
<dbReference type="AlphaFoldDB" id="B0TPK0"/>
<accession>B0TPK0</accession>
<dbReference type="GO" id="GO:0009424">
    <property type="term" value="C:bacterial-type flagellum hook"/>
    <property type="evidence" value="ECO:0007669"/>
    <property type="project" value="UniProtKB-UniRule"/>
</dbReference>
<sequence>MISGMGGASFAEQLIVAERMGKDQIFESNMTKYESQLDAYKILERSLNSMTSKLETINGDAFESKTSSISDDNASITVESGAPTGNYDLHVKQLAQAHQLTKSFSSETEILPTTGMLSIQVGPNAADTIEIDMAVLNADGTKTVTDLRDAINNHSGNPGVQASLVRTGGQVELMLTSKETGEASAIDVKMDGADWGMTERKAAQDALATLNGIDIKSSSNNLANVIDGVSIELNKVHAAGESSSIKIQSDTDASEKAIEDFVDIFNDLMDEINKLTRSMGSEALDDLNNENDDSSDSNEDEDKDEEDDDFNSSITEDQLGVLKGDSSIRMLQQGMRDAIFDAAPNGMRLSDIGVEMGRDGKLDIDQDKLSKALKDDPDAIQAMFTGTGSYIDRFDTIIDPFTKFQGSMDLKQDNLEKQIERVETSMDNHDRQMEQRYQIYLAQFTAMEATISQLNSASALFY</sequence>
<protein>
    <recommendedName>
        <fullName evidence="5">Flagellar hook-associated protein 2</fullName>
        <shortName evidence="5">HAP2</shortName>
    </recommendedName>
    <alternativeName>
        <fullName evidence="5">Flagellar cap protein</fullName>
    </alternativeName>
</protein>
<evidence type="ECO:0000259" key="8">
    <source>
        <dbReference type="Pfam" id="PF07195"/>
    </source>
</evidence>
<comment type="subcellular location">
    <subcellularLocation>
        <location evidence="5">Secreted</location>
    </subcellularLocation>
    <subcellularLocation>
        <location evidence="5">Bacterial flagellum</location>
    </subcellularLocation>
</comment>
<dbReference type="PANTHER" id="PTHR30288:SF0">
    <property type="entry name" value="FLAGELLAR HOOK-ASSOCIATED PROTEIN 2"/>
    <property type="match status" value="1"/>
</dbReference>
<dbReference type="GO" id="GO:0071973">
    <property type="term" value="P:bacterial-type flagellum-dependent cell motility"/>
    <property type="evidence" value="ECO:0007669"/>
    <property type="project" value="TreeGrafter"/>
</dbReference>
<evidence type="ECO:0000256" key="6">
    <source>
        <dbReference type="SAM" id="MobiDB-lite"/>
    </source>
</evidence>
<dbReference type="Pfam" id="PF07196">
    <property type="entry name" value="Flagellin_IN"/>
    <property type="match status" value="1"/>
</dbReference>
<evidence type="ECO:0000256" key="1">
    <source>
        <dbReference type="ARBA" id="ARBA00009764"/>
    </source>
</evidence>
<keyword evidence="4 5" id="KW-0975">Bacterial flagellum</keyword>